<gene>
    <name evidence="3" type="ORF">GCM10017161_34020</name>
</gene>
<dbReference type="Proteomes" id="UP000623842">
    <property type="component" value="Unassembled WGS sequence"/>
</dbReference>
<comment type="caution">
    <text evidence="3">The sequence shown here is derived from an EMBL/GenBank/DDBJ whole genome shotgun (WGS) entry which is preliminary data.</text>
</comment>
<evidence type="ECO:0000256" key="1">
    <source>
        <dbReference type="SAM" id="MobiDB-lite"/>
    </source>
</evidence>
<dbReference type="AlphaFoldDB" id="A0A919BQA2"/>
<proteinExistence type="predicted"/>
<name>A0A919BQA2_9GAMM</name>
<evidence type="ECO:0000313" key="3">
    <source>
        <dbReference type="EMBL" id="GHG02364.1"/>
    </source>
</evidence>
<evidence type="ECO:0008006" key="5">
    <source>
        <dbReference type="Google" id="ProtNLM"/>
    </source>
</evidence>
<keyword evidence="4" id="KW-1185">Reference proteome</keyword>
<feature type="chain" id="PRO_5037346546" description="DUF4124 domain-containing protein" evidence="2">
    <location>
        <begin position="20"/>
        <end position="145"/>
    </location>
</feature>
<sequence length="145" mass="16189">MQKTIASLLTIYFVTSAVAQNVTVYRWVDKNNVVHFSQHQPNHNDYTELSLSVFNKTNTKLPKDDKSPAASGNSKGTQGNVNTNSTKVDATKSKCDEAKANVATLKNHDNIQYTDENGQVQVLTELEKKQQLAINEKQVEVYCDI</sequence>
<feature type="compositionally biased region" description="Polar residues" evidence="1">
    <location>
        <begin position="70"/>
        <end position="88"/>
    </location>
</feature>
<reference evidence="3" key="1">
    <citation type="journal article" date="2014" name="Int. J. Syst. Evol. Microbiol.">
        <title>Complete genome sequence of Corynebacterium casei LMG S-19264T (=DSM 44701T), isolated from a smear-ripened cheese.</title>
        <authorList>
            <consortium name="US DOE Joint Genome Institute (JGI-PGF)"/>
            <person name="Walter F."/>
            <person name="Albersmeier A."/>
            <person name="Kalinowski J."/>
            <person name="Ruckert C."/>
        </authorList>
    </citation>
    <scope>NUCLEOTIDE SEQUENCE</scope>
    <source>
        <strain evidence="3">KCTC 42731</strain>
    </source>
</reference>
<feature type="signal peptide" evidence="2">
    <location>
        <begin position="1"/>
        <end position="19"/>
    </location>
</feature>
<keyword evidence="2" id="KW-0732">Signal</keyword>
<accession>A0A919BQA2</accession>
<organism evidence="3 4">
    <name type="scientific">Thalassotalea marina</name>
    <dbReference type="NCBI Taxonomy" id="1673741"/>
    <lineage>
        <taxon>Bacteria</taxon>
        <taxon>Pseudomonadati</taxon>
        <taxon>Pseudomonadota</taxon>
        <taxon>Gammaproteobacteria</taxon>
        <taxon>Alteromonadales</taxon>
        <taxon>Colwelliaceae</taxon>
        <taxon>Thalassotalea</taxon>
    </lineage>
</organism>
<reference evidence="3" key="2">
    <citation type="submission" date="2020-09" db="EMBL/GenBank/DDBJ databases">
        <authorList>
            <person name="Sun Q."/>
            <person name="Kim S."/>
        </authorList>
    </citation>
    <scope>NUCLEOTIDE SEQUENCE</scope>
    <source>
        <strain evidence="3">KCTC 42731</strain>
    </source>
</reference>
<evidence type="ECO:0000256" key="2">
    <source>
        <dbReference type="SAM" id="SignalP"/>
    </source>
</evidence>
<dbReference type="EMBL" id="BNCK01000009">
    <property type="protein sequence ID" value="GHG02364.1"/>
    <property type="molecule type" value="Genomic_DNA"/>
</dbReference>
<protein>
    <recommendedName>
        <fullName evidence="5">DUF4124 domain-containing protein</fullName>
    </recommendedName>
</protein>
<feature type="region of interest" description="Disordered" evidence="1">
    <location>
        <begin position="57"/>
        <end position="93"/>
    </location>
</feature>
<evidence type="ECO:0000313" key="4">
    <source>
        <dbReference type="Proteomes" id="UP000623842"/>
    </source>
</evidence>
<dbReference type="RefSeq" id="WP_189773124.1">
    <property type="nucleotide sequence ID" value="NZ_BNCK01000009.1"/>
</dbReference>